<proteinExistence type="predicted"/>
<name>A0A9X0A291_9CNID</name>
<comment type="caution">
    <text evidence="1">The sequence shown here is derived from an EMBL/GenBank/DDBJ whole genome shotgun (WGS) entry which is preliminary data.</text>
</comment>
<dbReference type="EMBL" id="MU825405">
    <property type="protein sequence ID" value="KAJ7391598.1"/>
    <property type="molecule type" value="Genomic_DNA"/>
</dbReference>
<gene>
    <name evidence="1" type="ORF">OS493_017295</name>
</gene>
<sequence>MEMYREEERGETWQRCKGIKEEEQRSRRRWNKGRVEESGRRGHLQYRRQNTTRSEERCHNCYSYRHKQATHSLESVNLQKTIGWPICCC</sequence>
<keyword evidence="2" id="KW-1185">Reference proteome</keyword>
<evidence type="ECO:0000313" key="2">
    <source>
        <dbReference type="Proteomes" id="UP001163046"/>
    </source>
</evidence>
<protein>
    <submittedName>
        <fullName evidence="1">Uncharacterized protein</fullName>
    </submittedName>
</protein>
<dbReference type="Proteomes" id="UP001163046">
    <property type="component" value="Unassembled WGS sequence"/>
</dbReference>
<accession>A0A9X0A291</accession>
<organism evidence="1 2">
    <name type="scientific">Desmophyllum pertusum</name>
    <dbReference type="NCBI Taxonomy" id="174260"/>
    <lineage>
        <taxon>Eukaryota</taxon>
        <taxon>Metazoa</taxon>
        <taxon>Cnidaria</taxon>
        <taxon>Anthozoa</taxon>
        <taxon>Hexacorallia</taxon>
        <taxon>Scleractinia</taxon>
        <taxon>Caryophylliina</taxon>
        <taxon>Caryophylliidae</taxon>
        <taxon>Desmophyllum</taxon>
    </lineage>
</organism>
<evidence type="ECO:0000313" key="1">
    <source>
        <dbReference type="EMBL" id="KAJ7391598.1"/>
    </source>
</evidence>
<reference evidence="1" key="1">
    <citation type="submission" date="2023-01" db="EMBL/GenBank/DDBJ databases">
        <title>Genome assembly of the deep-sea coral Lophelia pertusa.</title>
        <authorList>
            <person name="Herrera S."/>
            <person name="Cordes E."/>
        </authorList>
    </citation>
    <scope>NUCLEOTIDE SEQUENCE</scope>
    <source>
        <strain evidence="1">USNM1676648</strain>
        <tissue evidence="1">Polyp</tissue>
    </source>
</reference>
<dbReference type="AlphaFoldDB" id="A0A9X0A291"/>